<proteinExistence type="predicted"/>
<accession>K1LAG8</accession>
<name>K1LAG8_CECL9</name>
<evidence type="ECO:0000256" key="1">
    <source>
        <dbReference type="SAM" id="MobiDB-lite"/>
    </source>
</evidence>
<evidence type="ECO:0000313" key="2">
    <source>
        <dbReference type="EMBL" id="EKB47388.1"/>
    </source>
</evidence>
<sequence>MSNNQSLRGGEGGALKNDSVNHFSDEPGCRATPTTRNEKRQANT</sequence>
<protein>
    <submittedName>
        <fullName evidence="2">Uncharacterized protein</fullName>
    </submittedName>
</protein>
<feature type="region of interest" description="Disordered" evidence="1">
    <location>
        <begin position="1"/>
        <end position="44"/>
    </location>
</feature>
<gene>
    <name evidence="2" type="ORF">B879_04005</name>
</gene>
<dbReference type="Proteomes" id="UP000004478">
    <property type="component" value="Unassembled WGS sequence"/>
</dbReference>
<dbReference type="EMBL" id="AMGM01000135">
    <property type="protein sequence ID" value="EKB47388.1"/>
    <property type="molecule type" value="Genomic_DNA"/>
</dbReference>
<dbReference type="AlphaFoldDB" id="K1LAG8"/>
<keyword evidence="3" id="KW-1185">Reference proteome</keyword>
<comment type="caution">
    <text evidence="2">The sequence shown here is derived from an EMBL/GenBank/DDBJ whole genome shotgun (WGS) entry which is preliminary data.</text>
</comment>
<evidence type="ECO:0000313" key="3">
    <source>
        <dbReference type="Proteomes" id="UP000004478"/>
    </source>
</evidence>
<reference evidence="2 3" key="1">
    <citation type="journal article" date="2012" name="J. Bacteriol.">
        <title>Draft Genome Sequence of Cecembia lonarensis Strain LW9T, Isolated from Lonar Lake, a Haloalkaline Lake in India.</title>
        <authorList>
            <person name="Shivaji S."/>
            <person name="Ara S."/>
            <person name="Singh A."/>
            <person name="Pinnaka A.K."/>
        </authorList>
    </citation>
    <scope>NUCLEOTIDE SEQUENCE [LARGE SCALE GENOMIC DNA]</scope>
    <source>
        <strain evidence="2 3">LW9</strain>
    </source>
</reference>
<organism evidence="2 3">
    <name type="scientific">Cecembia lonarensis (strain CCUG 58316 / KCTC 22772 / LW9)</name>
    <dbReference type="NCBI Taxonomy" id="1225176"/>
    <lineage>
        <taxon>Bacteria</taxon>
        <taxon>Pseudomonadati</taxon>
        <taxon>Bacteroidota</taxon>
        <taxon>Cytophagia</taxon>
        <taxon>Cytophagales</taxon>
        <taxon>Cyclobacteriaceae</taxon>
        <taxon>Cecembia</taxon>
    </lineage>
</organism>